<dbReference type="EMBL" id="CAADFP010000423">
    <property type="protein sequence ID" value="VFK35794.1"/>
    <property type="molecule type" value="Genomic_DNA"/>
</dbReference>
<keyword evidence="2" id="KW-0489">Methyltransferase</keyword>
<dbReference type="AlphaFoldDB" id="A0A450X756"/>
<dbReference type="CDD" id="cd02440">
    <property type="entry name" value="AdoMet_MTases"/>
    <property type="match status" value="1"/>
</dbReference>
<gene>
    <name evidence="2" type="ORF">BECKLPF1236A_GA0070988_104542</name>
    <name evidence="3" type="ORF">BECKLPF1236C_GA0070990_104232</name>
</gene>
<dbReference type="Pfam" id="PF08241">
    <property type="entry name" value="Methyltransf_11"/>
    <property type="match status" value="1"/>
</dbReference>
<evidence type="ECO:0000313" key="3">
    <source>
        <dbReference type="EMBL" id="VFK35794.1"/>
    </source>
</evidence>
<dbReference type="Gene3D" id="3.40.50.150">
    <property type="entry name" value="Vaccinia Virus protein VP39"/>
    <property type="match status" value="1"/>
</dbReference>
<sequence>MFDDLRKIVFQIMSNERYNQICRILAAASEVIYIPELPESTYRVCDSLQFNLLGLTKRQIDQFVQRTAKRGLKIQVFGRSDNARYFKNWKYSFDQPPRLDKTEEIISCACDMRLSLSFDKDDINLIGYIIKDVAYGLIREGNERKGCRHSFQDYKNGLTDSFKGLDSVISKYEEWATYYDEEHRKNGWKSLLNYLAYKLSTYLNINSKILDVGCGTGLLGQELSAYGFTKLYGNDISKSSLDIARKLDSYRGLYQAELGQPLMLDSNSFDALVSAGVFTRNQVPLNAFDELIRILKPKCLFSVALRVEDNDSYYKKIEEYYAQNILEEVLRERIRVLRSCEHEIVITRKF</sequence>
<name>A0A450X756_9GAMM</name>
<dbReference type="PANTHER" id="PTHR43591">
    <property type="entry name" value="METHYLTRANSFERASE"/>
    <property type="match status" value="1"/>
</dbReference>
<dbReference type="GO" id="GO:0032259">
    <property type="term" value="P:methylation"/>
    <property type="evidence" value="ECO:0007669"/>
    <property type="project" value="UniProtKB-KW"/>
</dbReference>
<dbReference type="InterPro" id="IPR013216">
    <property type="entry name" value="Methyltransf_11"/>
</dbReference>
<proteinExistence type="predicted"/>
<protein>
    <submittedName>
        <fullName evidence="2">Methyltransferase domain-containing protein</fullName>
    </submittedName>
</protein>
<dbReference type="PANTHER" id="PTHR43591:SF110">
    <property type="entry name" value="RHODANESE DOMAIN-CONTAINING PROTEIN"/>
    <property type="match status" value="1"/>
</dbReference>
<dbReference type="EMBL" id="CAADFM010000454">
    <property type="protein sequence ID" value="VFK25174.1"/>
    <property type="molecule type" value="Genomic_DNA"/>
</dbReference>
<dbReference type="SUPFAM" id="SSF53335">
    <property type="entry name" value="S-adenosyl-L-methionine-dependent methyltransferases"/>
    <property type="match status" value="1"/>
</dbReference>
<evidence type="ECO:0000259" key="1">
    <source>
        <dbReference type="Pfam" id="PF08241"/>
    </source>
</evidence>
<reference evidence="2" key="1">
    <citation type="submission" date="2019-02" db="EMBL/GenBank/DDBJ databases">
        <authorList>
            <person name="Gruber-Vodicka R. H."/>
            <person name="Seah K. B. B."/>
        </authorList>
    </citation>
    <scope>NUCLEOTIDE SEQUENCE</scope>
    <source>
        <strain evidence="2">BECK_S312</strain>
        <strain evidence="3">BECK_S426</strain>
    </source>
</reference>
<dbReference type="GO" id="GO:0008757">
    <property type="term" value="F:S-adenosylmethionine-dependent methyltransferase activity"/>
    <property type="evidence" value="ECO:0007669"/>
    <property type="project" value="InterPro"/>
</dbReference>
<feature type="domain" description="Methyltransferase type 11" evidence="1">
    <location>
        <begin position="210"/>
        <end position="300"/>
    </location>
</feature>
<organism evidence="2">
    <name type="scientific">Candidatus Kentrum sp. LPFa</name>
    <dbReference type="NCBI Taxonomy" id="2126335"/>
    <lineage>
        <taxon>Bacteria</taxon>
        <taxon>Pseudomonadati</taxon>
        <taxon>Pseudomonadota</taxon>
        <taxon>Gammaproteobacteria</taxon>
        <taxon>Candidatus Kentrum</taxon>
    </lineage>
</organism>
<evidence type="ECO:0000313" key="2">
    <source>
        <dbReference type="EMBL" id="VFK25174.1"/>
    </source>
</evidence>
<dbReference type="InterPro" id="IPR029063">
    <property type="entry name" value="SAM-dependent_MTases_sf"/>
</dbReference>
<accession>A0A450X756</accession>
<keyword evidence="2" id="KW-0808">Transferase</keyword>